<evidence type="ECO:0000313" key="2">
    <source>
        <dbReference type="EMBL" id="QPH55940.1"/>
    </source>
</evidence>
<dbReference type="AlphaFoldDB" id="A0A7S9QEG3"/>
<dbReference type="InterPro" id="IPR052935">
    <property type="entry name" value="Mg2+_PAP"/>
</dbReference>
<dbReference type="GO" id="GO:0008195">
    <property type="term" value="F:phosphatidate phosphatase activity"/>
    <property type="evidence" value="ECO:0007669"/>
    <property type="project" value="InterPro"/>
</dbReference>
<name>A0A7S9QEG3_9RHOB</name>
<dbReference type="RefSeq" id="WP_196105202.1">
    <property type="nucleotide sequence ID" value="NZ_CP064942.1"/>
</dbReference>
<accession>A0A7S9QEG3</accession>
<dbReference type="PANTHER" id="PTHR28208">
    <property type="entry name" value="PHOSPHATIDATE PHOSPHATASE APP1"/>
    <property type="match status" value="1"/>
</dbReference>
<dbReference type="InterPro" id="IPR019236">
    <property type="entry name" value="APP1_cat"/>
</dbReference>
<sequence>MPILRSIHRVALRVEKLFERVLLRRSRPPLFEAYRGYAKPETLVVRGRVLTGLRRGTPREQQSTFTNFRQMLALFLTDEVAGVEVVAQGRSVRSDEEGYVTLELPRGNAPPGWQHVSVSLPDAVDVTVGAPVLIPSAEAAFGVISDIDDTMMRTGAWNGARNLWTSLTGNAATREVFPDAVALMERLHDGRNPVFYVSSSPWNLHGFLDEVLFQRAGLVAGPVFLRDYGLSETQFVTGTHGSHKGAAIDRIMAANPELGFVLIGDTGQHDAEVYAAAMKRRPGRVQRVILRGTVARRDASAEQALEDLRSAGIPADVVADYGALEL</sequence>
<gene>
    <name evidence="2" type="ORF">I0K15_09520</name>
</gene>
<reference evidence="2 3" key="1">
    <citation type="submission" date="2020-11" db="EMBL/GenBank/DDBJ databases">
        <title>Description of Pontivivens ytuae sp. nov. isolated from deep sea sediment of Mariana Trench.</title>
        <authorList>
            <person name="Wang Z."/>
            <person name="Sun Q.-L."/>
            <person name="Xu X.-D."/>
            <person name="Tang Y.-Z."/>
            <person name="Zhang J."/>
        </authorList>
    </citation>
    <scope>NUCLEOTIDE SEQUENCE [LARGE SCALE GENOMIC DNA]</scope>
    <source>
        <strain evidence="2 3">MT2928</strain>
    </source>
</reference>
<keyword evidence="3" id="KW-1185">Reference proteome</keyword>
<proteinExistence type="predicted"/>
<dbReference type="KEGG" id="poz:I0K15_09520"/>
<dbReference type="Proteomes" id="UP000594800">
    <property type="component" value="Chromosome"/>
</dbReference>
<feature type="domain" description="Phosphatidate phosphatase APP1 catalytic" evidence="1">
    <location>
        <begin position="141"/>
        <end position="291"/>
    </location>
</feature>
<evidence type="ECO:0000259" key="1">
    <source>
        <dbReference type="Pfam" id="PF09949"/>
    </source>
</evidence>
<organism evidence="2 3">
    <name type="scientific">Pontivivens ytuae</name>
    <dbReference type="NCBI Taxonomy" id="2789856"/>
    <lineage>
        <taxon>Bacteria</taxon>
        <taxon>Pseudomonadati</taxon>
        <taxon>Pseudomonadota</taxon>
        <taxon>Alphaproteobacteria</taxon>
        <taxon>Rhodobacterales</taxon>
        <taxon>Paracoccaceae</taxon>
        <taxon>Pontivivens</taxon>
    </lineage>
</organism>
<dbReference type="PANTHER" id="PTHR28208:SF3">
    <property type="entry name" value="PHOSPHATIDATE PHOSPHATASE APP1"/>
    <property type="match status" value="1"/>
</dbReference>
<dbReference type="EMBL" id="CP064942">
    <property type="protein sequence ID" value="QPH55940.1"/>
    <property type="molecule type" value="Genomic_DNA"/>
</dbReference>
<protein>
    <submittedName>
        <fullName evidence="2">DUF2183 domain-containing protein</fullName>
    </submittedName>
</protein>
<dbReference type="Pfam" id="PF09949">
    <property type="entry name" value="APP1_cat"/>
    <property type="match status" value="1"/>
</dbReference>
<evidence type="ECO:0000313" key="3">
    <source>
        <dbReference type="Proteomes" id="UP000594800"/>
    </source>
</evidence>